<gene>
    <name evidence="5" type="ORF">H8E19_13030</name>
</gene>
<proteinExistence type="inferred from homology"/>
<dbReference type="Proteomes" id="UP000650524">
    <property type="component" value="Unassembled WGS sequence"/>
</dbReference>
<dbReference type="GO" id="GO:0004222">
    <property type="term" value="F:metalloendopeptidase activity"/>
    <property type="evidence" value="ECO:0007669"/>
    <property type="project" value="InterPro"/>
</dbReference>
<dbReference type="PANTHER" id="PTHR11851">
    <property type="entry name" value="METALLOPROTEASE"/>
    <property type="match status" value="1"/>
</dbReference>
<evidence type="ECO:0000259" key="3">
    <source>
        <dbReference type="Pfam" id="PF00675"/>
    </source>
</evidence>
<evidence type="ECO:0000313" key="6">
    <source>
        <dbReference type="Proteomes" id="UP000650524"/>
    </source>
</evidence>
<dbReference type="PANTHER" id="PTHR11851:SF49">
    <property type="entry name" value="MITOCHONDRIAL-PROCESSING PEPTIDASE SUBUNIT ALPHA"/>
    <property type="match status" value="1"/>
</dbReference>
<comment type="similarity">
    <text evidence="1 2">Belongs to the peptidase M16 family.</text>
</comment>
<organism evidence="5 6">
    <name type="scientific">Candidatus Desulfacyla euxinica</name>
    <dbReference type="NCBI Taxonomy" id="2841693"/>
    <lineage>
        <taxon>Bacteria</taxon>
        <taxon>Deltaproteobacteria</taxon>
        <taxon>Candidatus Desulfacyla</taxon>
    </lineage>
</organism>
<evidence type="ECO:0000259" key="4">
    <source>
        <dbReference type="Pfam" id="PF05193"/>
    </source>
</evidence>
<accession>A0A8J6MZU5</accession>
<dbReference type="InterPro" id="IPR011765">
    <property type="entry name" value="Pept_M16_N"/>
</dbReference>
<name>A0A8J6MZU5_9DELT</name>
<dbReference type="Pfam" id="PF00675">
    <property type="entry name" value="Peptidase_M16"/>
    <property type="match status" value="1"/>
</dbReference>
<dbReference type="InterPro" id="IPR007863">
    <property type="entry name" value="Peptidase_M16_C"/>
</dbReference>
<evidence type="ECO:0000256" key="2">
    <source>
        <dbReference type="RuleBase" id="RU004447"/>
    </source>
</evidence>
<dbReference type="AlphaFoldDB" id="A0A8J6MZU5"/>
<dbReference type="InterPro" id="IPR050361">
    <property type="entry name" value="MPP/UQCRC_Complex"/>
</dbReference>
<dbReference type="PROSITE" id="PS00143">
    <property type="entry name" value="INSULINASE"/>
    <property type="match status" value="1"/>
</dbReference>
<dbReference type="GO" id="GO:0006508">
    <property type="term" value="P:proteolysis"/>
    <property type="evidence" value="ECO:0007669"/>
    <property type="project" value="InterPro"/>
</dbReference>
<dbReference type="Pfam" id="PF05193">
    <property type="entry name" value="Peptidase_M16_C"/>
    <property type="match status" value="1"/>
</dbReference>
<dbReference type="EMBL" id="JACNJD010000273">
    <property type="protein sequence ID" value="MBC8178322.1"/>
    <property type="molecule type" value="Genomic_DNA"/>
</dbReference>
<reference evidence="5 6" key="1">
    <citation type="submission" date="2020-08" db="EMBL/GenBank/DDBJ databases">
        <title>Bridging the membrane lipid divide: bacteria of the FCB group superphylum have the potential to synthesize archaeal ether lipids.</title>
        <authorList>
            <person name="Villanueva L."/>
            <person name="Von Meijenfeldt F.A.B."/>
            <person name="Westbye A.B."/>
            <person name="Yadav S."/>
            <person name="Hopmans E.C."/>
            <person name="Dutilh B.E."/>
            <person name="Sinninghe Damste J.S."/>
        </authorList>
    </citation>
    <scope>NUCLEOTIDE SEQUENCE [LARGE SCALE GENOMIC DNA]</scope>
    <source>
        <strain evidence="5">NIOZ-UU27</strain>
    </source>
</reference>
<feature type="domain" description="Peptidase M16 C-terminal" evidence="4">
    <location>
        <begin position="166"/>
        <end position="339"/>
    </location>
</feature>
<protein>
    <submittedName>
        <fullName evidence="5">Insulinase family protein</fullName>
    </submittedName>
</protein>
<feature type="domain" description="Peptidase M16 N-terminal" evidence="3">
    <location>
        <begin position="12"/>
        <end position="159"/>
    </location>
</feature>
<dbReference type="SUPFAM" id="SSF63411">
    <property type="entry name" value="LuxS/MPP-like metallohydrolase"/>
    <property type="match status" value="2"/>
</dbReference>
<evidence type="ECO:0000313" key="5">
    <source>
        <dbReference type="EMBL" id="MBC8178322.1"/>
    </source>
</evidence>
<dbReference type="GO" id="GO:0046872">
    <property type="term" value="F:metal ion binding"/>
    <property type="evidence" value="ECO:0007669"/>
    <property type="project" value="InterPro"/>
</dbReference>
<dbReference type="InterPro" id="IPR011249">
    <property type="entry name" value="Metalloenz_LuxS/M16"/>
</dbReference>
<evidence type="ECO:0000256" key="1">
    <source>
        <dbReference type="ARBA" id="ARBA00007261"/>
    </source>
</evidence>
<comment type="caution">
    <text evidence="5">The sequence shown here is derived from an EMBL/GenBank/DDBJ whole genome shotgun (WGS) entry which is preliminary data.</text>
</comment>
<dbReference type="Gene3D" id="3.30.830.10">
    <property type="entry name" value="Metalloenzyme, LuxS/M16 peptidase-like"/>
    <property type="match status" value="2"/>
</dbReference>
<sequence length="419" mass="46780">MYRKTILKNGVRIISERLEHLRSVSLGIWINIGSRDEMSSENGVSHFIEHMSFKGTRNRSGIQIAKDLDAIGGMSNAFTGKETTCFHGRVLAKHFGLLAEILSDIFLNPTFNPIDMEREREVIFQEINMTEDSPDENLHMLFNRLFWAEHPIGRSILGTGETVSAISKEVALNYIRKSYTPENILIVAAGDVDHQEMVSYFEPVFESAPGESGLSSARSVPLSNGGLSVHFKELEQVHVCLGGEAPSQVAEKRFACAILNTIFGGNMSSRLFQEIREKRGLAYSVYSFLSTYVDAGLLGIYAGTEQRNLNRVLETIQNEIRKLCEGELNQSDLAAAKEHLIGGIYLASEGADNRMMRIAKNEFVFGKYVDYEELVSSLEQVSIDEVVETANDTFRKSKISFAALGPLKDENLDRGLLEY</sequence>
<dbReference type="InterPro" id="IPR001431">
    <property type="entry name" value="Pept_M16_Zn_BS"/>
</dbReference>